<evidence type="ECO:0000313" key="5">
    <source>
        <dbReference type="Proteomes" id="UP000270673"/>
    </source>
</evidence>
<keyword evidence="2" id="KW-0732">Signal</keyword>
<dbReference type="Gene3D" id="3.40.50.1820">
    <property type="entry name" value="alpha/beta hydrolase"/>
    <property type="match status" value="1"/>
</dbReference>
<dbReference type="GO" id="GO:0006508">
    <property type="term" value="P:proteolysis"/>
    <property type="evidence" value="ECO:0007669"/>
    <property type="project" value="InterPro"/>
</dbReference>
<dbReference type="PANTHER" id="PTHR42776:SF4">
    <property type="entry name" value="ACYLAMINO-ACID-RELEASING ENZYME"/>
    <property type="match status" value="1"/>
</dbReference>
<dbReference type="InterPro" id="IPR029058">
    <property type="entry name" value="AB_hydrolase_fold"/>
</dbReference>
<feature type="signal peptide" evidence="2">
    <location>
        <begin position="1"/>
        <end position="18"/>
    </location>
</feature>
<dbReference type="Pfam" id="PF00326">
    <property type="entry name" value="Peptidase_S9"/>
    <property type="match status" value="1"/>
</dbReference>
<dbReference type="PANTHER" id="PTHR42776">
    <property type="entry name" value="SERINE PEPTIDASE S9 FAMILY MEMBER"/>
    <property type="match status" value="1"/>
</dbReference>
<dbReference type="EMBL" id="CP032819">
    <property type="protein sequence ID" value="AZS31842.1"/>
    <property type="molecule type" value="Genomic_DNA"/>
</dbReference>
<keyword evidence="1" id="KW-0378">Hydrolase</keyword>
<evidence type="ECO:0000259" key="3">
    <source>
        <dbReference type="Pfam" id="PF00326"/>
    </source>
</evidence>
<feature type="domain" description="Peptidase S9 prolyl oligopeptidase catalytic" evidence="3">
    <location>
        <begin position="628"/>
        <end position="835"/>
    </location>
</feature>
<dbReference type="InterPro" id="IPR011042">
    <property type="entry name" value="6-blade_b-propeller_TolB-like"/>
</dbReference>
<dbReference type="InterPro" id="IPR001375">
    <property type="entry name" value="Peptidase_S9_cat"/>
</dbReference>
<dbReference type="KEGG" id="buy:D8S85_01950"/>
<keyword evidence="5" id="KW-1185">Reference proteome</keyword>
<evidence type="ECO:0000256" key="1">
    <source>
        <dbReference type="ARBA" id="ARBA00022801"/>
    </source>
</evidence>
<gene>
    <name evidence="4" type="ORF">D8S85_01950</name>
</gene>
<protein>
    <submittedName>
        <fullName evidence="4">S9 family peptidase</fullName>
    </submittedName>
</protein>
<dbReference type="GO" id="GO:0004252">
    <property type="term" value="F:serine-type endopeptidase activity"/>
    <property type="evidence" value="ECO:0007669"/>
    <property type="project" value="TreeGrafter"/>
</dbReference>
<evidence type="ECO:0000313" key="4">
    <source>
        <dbReference type="EMBL" id="AZS31842.1"/>
    </source>
</evidence>
<dbReference type="Gene3D" id="2.120.10.30">
    <property type="entry name" value="TolB, C-terminal domain"/>
    <property type="match status" value="1"/>
</dbReference>
<evidence type="ECO:0000256" key="2">
    <source>
        <dbReference type="SAM" id="SignalP"/>
    </source>
</evidence>
<sequence length="849" mass="96322">MRKLLLLFALICTMQLHGQTVKEWMGLPPAPVEFPAFGNMRNVENKTFSQADLLTLSTFNIDNLTPAVGEQELRYHSLTWELSTMNDSIVIAPNNSAVPAIGLYAVYAENTQWMSGKLQFSFYGNAEVYVDGVKKIAYTGHKGTEAVKQGCTLQWVPGKHAIIVKSLQTKESDKLFSAQFIADPDFKDAPVEFTLSPKRGKNILDVLNGRRVGGIQVSPSGKYLIMVEGEIIKGKSSSMTNVYRIADKEIVYTFYGNNASNLTWIPGEDKLSYLIKEGTGNSLYTYDIEQQKMERLFRDDQTIGSFSWSPDRSYLIYYKNENYAPKEWELRKLDGIEDRQAYYRNRYFLCKYDLATGIHTRLTWGNQTTSIMDISHDGNQILISTGRPDYNEYPYRKQSVYLLNARTHQIDTLWKDRLIGIRCLFSPDDSKLLIAGAADAFGQMGVKISKGQIVNGYDTQLYIYDLNSKEVTPITKDFNPTVSNYIWHTDGNIYIVAGDTDYVYLFRYGKDGKITRIECPGDLVQKISLARNGSTGVYTASDESYPTRVYTLDLTTLKAQEWADPQGEQYKNIEFGQVKDWDYNYKKGTTIDGRYYLPANFDPKKKYPMIVYYYGGTTPVERTFGGRWPFNLYAANGYVVYVMQPSGAIGFGQEFSARHQNNWGKITADEIIACTKAFLKAHPFVDAQRVGCMGASYGGFTTMYLQTRTDIFACAISHAGISSISSYWGEGYWGYSYSTNASAHAFPWNRKDIYVDQSPLFNADKVKTPMLLLHGTADVNVPTGESIQFYTALKLLGKDVELVLIKNADHAVVDYNQRIIWGNTIMAYFAKYLKGEPAWWENMYKDKNL</sequence>
<organism evidence="4 5">
    <name type="scientific">Butyricimonas faecalis</name>
    <dbReference type="NCBI Taxonomy" id="2093856"/>
    <lineage>
        <taxon>Bacteria</taxon>
        <taxon>Pseudomonadati</taxon>
        <taxon>Bacteroidota</taxon>
        <taxon>Bacteroidia</taxon>
        <taxon>Bacteroidales</taxon>
        <taxon>Odoribacteraceae</taxon>
        <taxon>Butyricimonas</taxon>
    </lineage>
</organism>
<dbReference type="SUPFAM" id="SSF82171">
    <property type="entry name" value="DPP6 N-terminal domain-like"/>
    <property type="match status" value="1"/>
</dbReference>
<dbReference type="Gene3D" id="2.130.10.10">
    <property type="entry name" value="YVTN repeat-like/Quinoprotein amine dehydrogenase"/>
    <property type="match status" value="1"/>
</dbReference>
<name>A0A3Q9IS36_9BACT</name>
<dbReference type="RefSeq" id="WP_106625230.1">
    <property type="nucleotide sequence ID" value="NZ_CP032819.1"/>
</dbReference>
<dbReference type="OrthoDB" id="9812921at2"/>
<dbReference type="Proteomes" id="UP000270673">
    <property type="component" value="Chromosome"/>
</dbReference>
<dbReference type="AlphaFoldDB" id="A0A3Q9IS36"/>
<dbReference type="InterPro" id="IPR015943">
    <property type="entry name" value="WD40/YVTN_repeat-like_dom_sf"/>
</dbReference>
<accession>A0A3Q9IS36</accession>
<dbReference type="SUPFAM" id="SSF53474">
    <property type="entry name" value="alpha/beta-Hydrolases"/>
    <property type="match status" value="1"/>
</dbReference>
<feature type="chain" id="PRO_5018582916" evidence="2">
    <location>
        <begin position="19"/>
        <end position="849"/>
    </location>
</feature>
<proteinExistence type="predicted"/>
<reference evidence="4 5" key="1">
    <citation type="submission" date="2018-10" db="EMBL/GenBank/DDBJ databases">
        <title>Butyricimonas faecalis sp. nov., isolated from human faeces and emended description of the genus Butyricimonas.</title>
        <authorList>
            <person name="Le Roy T."/>
            <person name="Van der Smissen P."/>
            <person name="Paquot A."/>
            <person name="Delzenne N."/>
            <person name="Muccioli G."/>
            <person name="Collet J.-F."/>
            <person name="Cani P.D."/>
        </authorList>
    </citation>
    <scope>NUCLEOTIDE SEQUENCE [LARGE SCALE GENOMIC DNA]</scope>
    <source>
        <strain evidence="4 5">H184</strain>
    </source>
</reference>